<sequence length="177" mass="20308">MAHNSDRLPWDALASTLELRHANPCQHDAYSLHALVQPGRRAKLANFVDIFIQSIAEDAAQQRKQYPEEYRMSGVGIQSILQQFPETWDAGGSPIDDYRNLAAYPAGGTIEDFLGIEKDQFWWNPRRHDVPRWKHIMRFDTNGFENYQKGLDRFGFPYSDDESDAESHDGSSTMSDK</sequence>
<reference evidence="2" key="1">
    <citation type="submission" date="2020-01" db="EMBL/GenBank/DDBJ databases">
        <title>Identification and distribution of gene clusters putatively required for synthesis of sphingolipid metabolism inhibitors in phylogenetically diverse species of the filamentous fungus Fusarium.</title>
        <authorList>
            <person name="Kim H.-S."/>
            <person name="Busman M."/>
            <person name="Brown D.W."/>
            <person name="Divon H."/>
            <person name="Uhlig S."/>
            <person name="Proctor R.H."/>
        </authorList>
    </citation>
    <scope>NUCLEOTIDE SEQUENCE</scope>
    <source>
        <strain evidence="2">NRRL 31653</strain>
    </source>
</reference>
<dbReference type="AlphaFoldDB" id="A0A9P5EG74"/>
<feature type="compositionally biased region" description="Basic and acidic residues" evidence="1">
    <location>
        <begin position="165"/>
        <end position="177"/>
    </location>
</feature>
<proteinExistence type="predicted"/>
<feature type="region of interest" description="Disordered" evidence="1">
    <location>
        <begin position="155"/>
        <end position="177"/>
    </location>
</feature>
<keyword evidence="3" id="KW-1185">Reference proteome</keyword>
<evidence type="ECO:0000313" key="3">
    <source>
        <dbReference type="Proteomes" id="UP000737391"/>
    </source>
</evidence>
<comment type="caution">
    <text evidence="2">The sequence shown here is derived from an EMBL/GenBank/DDBJ whole genome shotgun (WGS) entry which is preliminary data.</text>
</comment>
<dbReference type="EMBL" id="LUFC02000109">
    <property type="protein sequence ID" value="KAF4501784.1"/>
    <property type="molecule type" value="Genomic_DNA"/>
</dbReference>
<dbReference type="Proteomes" id="UP000737391">
    <property type="component" value="Unassembled WGS sequence"/>
</dbReference>
<organism evidence="2 3">
    <name type="scientific">Fusarium agapanthi</name>
    <dbReference type="NCBI Taxonomy" id="1803897"/>
    <lineage>
        <taxon>Eukaryota</taxon>
        <taxon>Fungi</taxon>
        <taxon>Dikarya</taxon>
        <taxon>Ascomycota</taxon>
        <taxon>Pezizomycotina</taxon>
        <taxon>Sordariomycetes</taxon>
        <taxon>Hypocreomycetidae</taxon>
        <taxon>Hypocreales</taxon>
        <taxon>Nectriaceae</taxon>
        <taxon>Fusarium</taxon>
        <taxon>Fusarium fujikuroi species complex</taxon>
    </lineage>
</organism>
<accession>A0A9P5EG74</accession>
<evidence type="ECO:0000256" key="1">
    <source>
        <dbReference type="SAM" id="MobiDB-lite"/>
    </source>
</evidence>
<dbReference type="OrthoDB" id="3204049at2759"/>
<evidence type="ECO:0000313" key="2">
    <source>
        <dbReference type="EMBL" id="KAF4501784.1"/>
    </source>
</evidence>
<gene>
    <name evidence="2" type="ORF">FAGAP_2031</name>
</gene>
<name>A0A9P5EG74_9HYPO</name>
<protein>
    <submittedName>
        <fullName evidence="2">Uncharacterized protein</fullName>
    </submittedName>
</protein>